<proteinExistence type="predicted"/>
<protein>
    <submittedName>
        <fullName evidence="1">Uncharacterized protein</fullName>
    </submittedName>
</protein>
<gene>
    <name evidence="1" type="ORF">BN1221_04205c</name>
</gene>
<organism evidence="1 2">
    <name type="scientific">Brenneria goodwinii</name>
    <dbReference type="NCBI Taxonomy" id="1109412"/>
    <lineage>
        <taxon>Bacteria</taxon>
        <taxon>Pseudomonadati</taxon>
        <taxon>Pseudomonadota</taxon>
        <taxon>Gammaproteobacteria</taxon>
        <taxon>Enterobacterales</taxon>
        <taxon>Pectobacteriaceae</taxon>
        <taxon>Brenneria</taxon>
    </lineage>
</organism>
<dbReference type="AlphaFoldDB" id="A0A0G4K0G5"/>
<reference evidence="2" key="1">
    <citation type="submission" date="2015-01" db="EMBL/GenBank/DDBJ databases">
        <authorList>
            <person name="Paterson Steve"/>
        </authorList>
    </citation>
    <scope>NUCLEOTIDE SEQUENCE [LARGE SCALE GENOMIC DNA]</scope>
    <source>
        <strain evidence="2">OBR1</strain>
    </source>
</reference>
<name>A0A0G4K0G5_9GAMM</name>
<dbReference type="EMBL" id="CGIG01000001">
    <property type="protein sequence ID" value="CPR20232.1"/>
    <property type="molecule type" value="Genomic_DNA"/>
</dbReference>
<sequence length="40" mass="4304">MMKPHLPVIGNEMANAGLADSPCHCFSASLPLILMHSQQL</sequence>
<accession>A0A0G4K0G5</accession>
<evidence type="ECO:0000313" key="1">
    <source>
        <dbReference type="EMBL" id="CPR20232.1"/>
    </source>
</evidence>
<evidence type="ECO:0000313" key="2">
    <source>
        <dbReference type="Proteomes" id="UP000044377"/>
    </source>
</evidence>
<keyword evidence="2" id="KW-1185">Reference proteome</keyword>
<dbReference type="Proteomes" id="UP000044377">
    <property type="component" value="Unassembled WGS sequence"/>
</dbReference>
<dbReference type="RefSeq" id="WP_269430082.1">
    <property type="nucleotide sequence ID" value="NZ_CGIG01000001.1"/>
</dbReference>